<sequence>MIPNLNNSGSLDGGDTSSGLSNYSGGLTVGDMYVNSKKNPSFLWMSATVAGVLGALFLISKGGH</sequence>
<proteinExistence type="predicted"/>
<dbReference type="RefSeq" id="WP_073586559.1">
    <property type="nucleotide sequence ID" value="NZ_AP024897.1"/>
</dbReference>
<evidence type="ECO:0000313" key="3">
    <source>
        <dbReference type="Proteomes" id="UP000184600"/>
    </source>
</evidence>
<keyword evidence="1" id="KW-1133">Transmembrane helix</keyword>
<evidence type="ECO:0000256" key="1">
    <source>
        <dbReference type="SAM" id="Phobius"/>
    </source>
</evidence>
<dbReference type="EMBL" id="FRFG01000098">
    <property type="protein sequence ID" value="SHO59138.1"/>
    <property type="molecule type" value="Genomic_DNA"/>
</dbReference>
<dbReference type="Proteomes" id="UP000184600">
    <property type="component" value="Unassembled WGS sequence"/>
</dbReference>
<dbReference type="OrthoDB" id="9885385at2"/>
<protein>
    <submittedName>
        <fullName evidence="2">Uncharacterized protein</fullName>
    </submittedName>
</protein>
<keyword evidence="1" id="KW-0472">Membrane</keyword>
<accession>A0A1M7Z2F3</accession>
<name>A0A1M7Z2F3_9VIBR</name>
<dbReference type="STRING" id="1117707.VQ7734_04915"/>
<dbReference type="AlphaFoldDB" id="A0A1M7Z2F3"/>
<evidence type="ECO:0000313" key="2">
    <source>
        <dbReference type="EMBL" id="SHO59138.1"/>
    </source>
</evidence>
<feature type="transmembrane region" description="Helical" evidence="1">
    <location>
        <begin position="41"/>
        <end position="59"/>
    </location>
</feature>
<organism evidence="2 3">
    <name type="scientific">Vibrio quintilis</name>
    <dbReference type="NCBI Taxonomy" id="1117707"/>
    <lineage>
        <taxon>Bacteria</taxon>
        <taxon>Pseudomonadati</taxon>
        <taxon>Pseudomonadota</taxon>
        <taxon>Gammaproteobacteria</taxon>
        <taxon>Vibrionales</taxon>
        <taxon>Vibrionaceae</taxon>
        <taxon>Vibrio</taxon>
    </lineage>
</organism>
<gene>
    <name evidence="2" type="ORF">VQ7734_04915</name>
</gene>
<keyword evidence="3" id="KW-1185">Reference proteome</keyword>
<keyword evidence="1" id="KW-0812">Transmembrane</keyword>
<reference evidence="3" key="1">
    <citation type="submission" date="2016-12" db="EMBL/GenBank/DDBJ databases">
        <authorList>
            <person name="Rodrigo-Torres L."/>
            <person name="Arahal R.D."/>
            <person name="Lucena T."/>
        </authorList>
    </citation>
    <scope>NUCLEOTIDE SEQUENCE [LARGE SCALE GENOMIC DNA]</scope>
</reference>